<gene>
    <name evidence="1" type="ORF">ATZ33_10270</name>
</gene>
<sequence length="167" mass="19711">MVWLQTNRNKYYYSEDIHSQQYQDIANLALKQGCTFFEFCIRHDIDFKGDNTYSYDKKAYELISDLDSFLVTKIETNSWATSMVIDREKVVEVYRFVFNSDSLSILLNYSKSIGDWQGPNLPEDITFFQDHKMWLGTVGHEKMSWWFLTDEECQEVRNMGIDLFGGA</sequence>
<dbReference type="EMBL" id="CP013614">
    <property type="protein sequence ID" value="ALS01744.1"/>
    <property type="molecule type" value="Genomic_DNA"/>
</dbReference>
<protein>
    <submittedName>
        <fullName evidence="1">Uncharacterized protein</fullName>
    </submittedName>
</protein>
<proteinExistence type="predicted"/>
<dbReference type="RefSeq" id="WP_071878930.1">
    <property type="nucleotide sequence ID" value="NZ_JXLC01000028.1"/>
</dbReference>
<name>A0ABM5WA64_9ENTE</name>
<reference evidence="1 2" key="1">
    <citation type="submission" date="2015-12" db="EMBL/GenBank/DDBJ databases">
        <authorList>
            <person name="Lauer A."/>
            <person name="Humrighouse B."/>
            <person name="Loparev V."/>
            <person name="Shewmaker P.L."/>
            <person name="Whitney A.M."/>
            <person name="McLaughlin R.W."/>
        </authorList>
    </citation>
    <scope>NUCLEOTIDE SEQUENCE [LARGE SCALE GENOMIC DNA]</scope>
    <source>
        <strain evidence="1 2">LMG 23085</strain>
    </source>
</reference>
<evidence type="ECO:0000313" key="1">
    <source>
        <dbReference type="EMBL" id="ALS01744.1"/>
    </source>
</evidence>
<organism evidence="1 2">
    <name type="scientific">Enterococcus silesiacus</name>
    <dbReference type="NCBI Taxonomy" id="332949"/>
    <lineage>
        <taxon>Bacteria</taxon>
        <taxon>Bacillati</taxon>
        <taxon>Bacillota</taxon>
        <taxon>Bacilli</taxon>
        <taxon>Lactobacillales</taxon>
        <taxon>Enterococcaceae</taxon>
        <taxon>Enterococcus</taxon>
    </lineage>
</organism>
<dbReference type="Proteomes" id="UP000065511">
    <property type="component" value="Chromosome"/>
</dbReference>
<keyword evidence="2" id="KW-1185">Reference proteome</keyword>
<accession>A0ABM5WA64</accession>
<evidence type="ECO:0000313" key="2">
    <source>
        <dbReference type="Proteomes" id="UP000065511"/>
    </source>
</evidence>